<proteinExistence type="predicted"/>
<sequence>MVNELSGRYRYCLRRKDADNIHVVAITSLLKVKVRIEYMDRGQKVSAHDFPEVEGDPQITLLYRPGHYDVLYRMSHEAQ</sequence>
<dbReference type="AlphaFoldDB" id="A0A1D1VV24"/>
<dbReference type="GO" id="GO:0043130">
    <property type="term" value="F:ubiquitin binding"/>
    <property type="evidence" value="ECO:0007669"/>
    <property type="project" value="TreeGrafter"/>
</dbReference>
<dbReference type="GO" id="GO:0004843">
    <property type="term" value="F:cysteine-type deubiquitinase activity"/>
    <property type="evidence" value="ECO:0007669"/>
    <property type="project" value="TreeGrafter"/>
</dbReference>
<dbReference type="GO" id="GO:0005634">
    <property type="term" value="C:nucleus"/>
    <property type="evidence" value="ECO:0007669"/>
    <property type="project" value="TreeGrafter"/>
</dbReference>
<protein>
    <submittedName>
        <fullName evidence="1">Uncharacterized protein</fullName>
    </submittedName>
</protein>
<dbReference type="Gene3D" id="3.30.200.60">
    <property type="entry name" value="Peptidase C65 Otubain, subdomain 1"/>
    <property type="match status" value="1"/>
</dbReference>
<accession>A0A1D1VV24</accession>
<dbReference type="Proteomes" id="UP000186922">
    <property type="component" value="Unassembled WGS sequence"/>
</dbReference>
<gene>
    <name evidence="1" type="primary">RvY_14033-1</name>
    <name evidence="1" type="synonym">RvY_14033.1</name>
    <name evidence="1" type="ORF">RvY_14033</name>
</gene>
<dbReference type="InterPro" id="IPR019400">
    <property type="entry name" value="Peptidase_C65_otubain"/>
</dbReference>
<dbReference type="GO" id="GO:0071108">
    <property type="term" value="P:protein K48-linked deubiquitination"/>
    <property type="evidence" value="ECO:0007669"/>
    <property type="project" value="TreeGrafter"/>
</dbReference>
<evidence type="ECO:0000313" key="1">
    <source>
        <dbReference type="EMBL" id="GAV03638.1"/>
    </source>
</evidence>
<dbReference type="SUPFAM" id="SSF54001">
    <property type="entry name" value="Cysteine proteinases"/>
    <property type="match status" value="1"/>
</dbReference>
<name>A0A1D1VV24_RAMVA</name>
<comment type="caution">
    <text evidence="1">The sequence shown here is derived from an EMBL/GenBank/DDBJ whole genome shotgun (WGS) entry which is preliminary data.</text>
</comment>
<keyword evidence="2" id="KW-1185">Reference proteome</keyword>
<reference evidence="1 2" key="1">
    <citation type="journal article" date="2016" name="Nat. Commun.">
        <title>Extremotolerant tardigrade genome and improved radiotolerance of human cultured cells by tardigrade-unique protein.</title>
        <authorList>
            <person name="Hashimoto T."/>
            <person name="Horikawa D.D."/>
            <person name="Saito Y."/>
            <person name="Kuwahara H."/>
            <person name="Kozuka-Hata H."/>
            <person name="Shin-I T."/>
            <person name="Minakuchi Y."/>
            <person name="Ohishi K."/>
            <person name="Motoyama A."/>
            <person name="Aizu T."/>
            <person name="Enomoto A."/>
            <person name="Kondo K."/>
            <person name="Tanaka S."/>
            <person name="Hara Y."/>
            <person name="Koshikawa S."/>
            <person name="Sagara H."/>
            <person name="Miura T."/>
            <person name="Yokobori S."/>
            <person name="Miyagawa K."/>
            <person name="Suzuki Y."/>
            <person name="Kubo T."/>
            <person name="Oyama M."/>
            <person name="Kohara Y."/>
            <person name="Fujiyama A."/>
            <person name="Arakawa K."/>
            <person name="Katayama T."/>
            <person name="Toyoda A."/>
            <person name="Kunieda T."/>
        </authorList>
    </citation>
    <scope>NUCLEOTIDE SEQUENCE [LARGE SCALE GENOMIC DNA]</scope>
    <source>
        <strain evidence="1 2">YOKOZUNA-1</strain>
    </source>
</reference>
<dbReference type="InterPro" id="IPR038765">
    <property type="entry name" value="Papain-like_cys_pep_sf"/>
</dbReference>
<dbReference type="InterPro" id="IPR042468">
    <property type="entry name" value="Peptidase_C65_otubain_sub1"/>
</dbReference>
<dbReference type="OrthoDB" id="18915at2759"/>
<evidence type="ECO:0000313" key="2">
    <source>
        <dbReference type="Proteomes" id="UP000186922"/>
    </source>
</evidence>
<dbReference type="PANTHER" id="PTHR12931">
    <property type="entry name" value="UBIQUITIN THIOLESTERASE PROTEIN OTUB"/>
    <property type="match status" value="1"/>
</dbReference>
<dbReference type="STRING" id="947166.A0A1D1VV24"/>
<organism evidence="1 2">
    <name type="scientific">Ramazzottius varieornatus</name>
    <name type="common">Water bear</name>
    <name type="synonym">Tardigrade</name>
    <dbReference type="NCBI Taxonomy" id="947166"/>
    <lineage>
        <taxon>Eukaryota</taxon>
        <taxon>Metazoa</taxon>
        <taxon>Ecdysozoa</taxon>
        <taxon>Tardigrada</taxon>
        <taxon>Eutardigrada</taxon>
        <taxon>Parachela</taxon>
        <taxon>Hypsibioidea</taxon>
        <taxon>Ramazzottiidae</taxon>
        <taxon>Ramazzottius</taxon>
    </lineage>
</organism>
<dbReference type="Pfam" id="PF10275">
    <property type="entry name" value="Peptidase_C65"/>
    <property type="match status" value="1"/>
</dbReference>
<dbReference type="PANTHER" id="PTHR12931:SF15">
    <property type="entry name" value="UBIQUITIN THIOESTERASE OTUBAIN-LIKE"/>
    <property type="match status" value="1"/>
</dbReference>
<dbReference type="EMBL" id="BDGG01000009">
    <property type="protein sequence ID" value="GAV03638.1"/>
    <property type="molecule type" value="Genomic_DNA"/>
</dbReference>